<organism evidence="2 3">
    <name type="scientific">Halotia branconii CENA392</name>
    <dbReference type="NCBI Taxonomy" id="1539056"/>
    <lineage>
        <taxon>Bacteria</taxon>
        <taxon>Bacillati</taxon>
        <taxon>Cyanobacteriota</taxon>
        <taxon>Cyanophyceae</taxon>
        <taxon>Nostocales</taxon>
        <taxon>Nodulariaceae</taxon>
        <taxon>Halotia</taxon>
    </lineage>
</organism>
<evidence type="ECO:0000313" key="3">
    <source>
        <dbReference type="Proteomes" id="UP001223520"/>
    </source>
</evidence>
<sequence>MSNSRILTWASIAGAITVWNLFSPWLHKVLIDMGLSVSIVKLILLILPLILLMEVVTKLLLLQAVSPVKFIATEAKSWPQLDHEKLSFYTFELQKLGFVQLIDYTFSSAPGMARLFAHPEKSCFAEVGQVGSLPMFCSISCRLEKRWLLAVTNTPSNPSTDKVWYAFLRQPRILVRRFDHPPSELLKSLLKWHQQVSTTLGVEILKDMTAEAYFAEERRKRMQQRQSLIRKSIIWGLLEMLWFSFNPKSEWLGEYAKFQVSK</sequence>
<name>A0AAJ6NP84_9CYAN</name>
<keyword evidence="1" id="KW-1133">Transmembrane helix</keyword>
<dbReference type="Proteomes" id="UP001223520">
    <property type="component" value="Chromosome"/>
</dbReference>
<keyword evidence="3" id="KW-1185">Reference proteome</keyword>
<keyword evidence="1" id="KW-0812">Transmembrane</keyword>
<protein>
    <submittedName>
        <fullName evidence="2">Uncharacterized protein</fullName>
    </submittedName>
</protein>
<proteinExistence type="predicted"/>
<accession>A0AAJ6NP84</accession>
<gene>
    <name evidence="2" type="ORF">QI031_20505</name>
</gene>
<feature type="transmembrane region" description="Helical" evidence="1">
    <location>
        <begin position="7"/>
        <end position="27"/>
    </location>
</feature>
<evidence type="ECO:0000256" key="1">
    <source>
        <dbReference type="SAM" id="Phobius"/>
    </source>
</evidence>
<reference evidence="2 3" key="1">
    <citation type="journal article" date="2023" name="Limnol Oceanogr Lett">
        <title>Environmental adaptations by the intertidal Antarctic cyanobacterium Halotia branconii CENA392 as revealed using long-read genome sequencing.</title>
        <authorList>
            <person name="Dextro R.B."/>
            <person name="Delbaje E."/>
            <person name="Freitas P.N.N."/>
            <person name="Geraldes V."/>
            <person name="Pinto E."/>
            <person name="Long P.F."/>
            <person name="Fiore M.F."/>
        </authorList>
    </citation>
    <scope>NUCLEOTIDE SEQUENCE [LARGE SCALE GENOMIC DNA]</scope>
    <source>
        <strain evidence="2 3">CENA392</strain>
    </source>
</reference>
<dbReference type="RefSeq" id="WP_281481500.1">
    <property type="nucleotide sequence ID" value="NZ_CP124543.1"/>
</dbReference>
<dbReference type="KEGG" id="hbq:QI031_20505"/>
<dbReference type="AlphaFoldDB" id="A0AAJ6NP84"/>
<feature type="transmembrane region" description="Helical" evidence="1">
    <location>
        <begin position="39"/>
        <end position="61"/>
    </location>
</feature>
<dbReference type="EMBL" id="CP124543">
    <property type="protein sequence ID" value="WGV24169.1"/>
    <property type="molecule type" value="Genomic_DNA"/>
</dbReference>
<evidence type="ECO:0000313" key="2">
    <source>
        <dbReference type="EMBL" id="WGV24169.1"/>
    </source>
</evidence>
<keyword evidence="1" id="KW-0472">Membrane</keyword>